<protein>
    <submittedName>
        <fullName evidence="2">Uncharacterized protein</fullName>
    </submittedName>
</protein>
<evidence type="ECO:0000313" key="2">
    <source>
        <dbReference type="EMBL" id="KAK3048533.1"/>
    </source>
</evidence>
<keyword evidence="3" id="KW-1185">Reference proteome</keyword>
<feature type="region of interest" description="Disordered" evidence="1">
    <location>
        <begin position="1"/>
        <end position="39"/>
    </location>
</feature>
<dbReference type="EMBL" id="JAWDJX010000048">
    <property type="protein sequence ID" value="KAK3048533.1"/>
    <property type="molecule type" value="Genomic_DNA"/>
</dbReference>
<comment type="caution">
    <text evidence="2">The sequence shown here is derived from an EMBL/GenBank/DDBJ whole genome shotgun (WGS) entry which is preliminary data.</text>
</comment>
<evidence type="ECO:0000256" key="1">
    <source>
        <dbReference type="SAM" id="MobiDB-lite"/>
    </source>
</evidence>
<feature type="compositionally biased region" description="Basic and acidic residues" evidence="1">
    <location>
        <begin position="16"/>
        <end position="28"/>
    </location>
</feature>
<reference evidence="2" key="1">
    <citation type="submission" date="2023-04" db="EMBL/GenBank/DDBJ databases">
        <title>Black Yeasts Isolated from many extreme environments.</title>
        <authorList>
            <person name="Coleine C."/>
            <person name="Stajich J.E."/>
            <person name="Selbmann L."/>
        </authorList>
    </citation>
    <scope>NUCLEOTIDE SEQUENCE</scope>
    <source>
        <strain evidence="2">CCFEE 5312</strain>
    </source>
</reference>
<dbReference type="Proteomes" id="UP001271007">
    <property type="component" value="Unassembled WGS sequence"/>
</dbReference>
<dbReference type="AlphaFoldDB" id="A0AAJ0DEH7"/>
<accession>A0AAJ0DEH7</accession>
<name>A0AAJ0DEH7_9PEZI</name>
<proteinExistence type="predicted"/>
<sequence>MADHDHSGEALQPNDTSKHLTSGERSENIAEQQGSSEQVKDMNAVCHQMGATVLDTEAGKSILQQDATAQMDEASTKPTLALMYLARSGFEPHTPEVLMEKILSSIRDRCARDNRPLKNIRGRTPDYFRINYDPDATDITSIQRHLSDHVLNQAFAESPDYEKLDVRICQPLINSNWAVLLKYKKLGSDHHKHAFDKIHPISWFSREEAIATVVESARSRCSKVDPESFLLTDPGYLVGADATWTPEELEHVREWSLYDTELGFGAKVRVCFERDDPTVEQYEELIERTMYQFRVKNKEAVYGPKQEAEYSANRRVRKRVLRHVERDQRRSLGD</sequence>
<organism evidence="2 3">
    <name type="scientific">Extremus antarcticus</name>
    <dbReference type="NCBI Taxonomy" id="702011"/>
    <lineage>
        <taxon>Eukaryota</taxon>
        <taxon>Fungi</taxon>
        <taxon>Dikarya</taxon>
        <taxon>Ascomycota</taxon>
        <taxon>Pezizomycotina</taxon>
        <taxon>Dothideomycetes</taxon>
        <taxon>Dothideomycetidae</taxon>
        <taxon>Mycosphaerellales</taxon>
        <taxon>Extremaceae</taxon>
        <taxon>Extremus</taxon>
    </lineage>
</organism>
<gene>
    <name evidence="2" type="ORF">LTR09_010197</name>
</gene>
<evidence type="ECO:0000313" key="3">
    <source>
        <dbReference type="Proteomes" id="UP001271007"/>
    </source>
</evidence>